<dbReference type="PANTHER" id="PTHR31901">
    <property type="entry name" value="GH3 DOMAIN-CONTAINING PROTEIN"/>
    <property type="match status" value="1"/>
</dbReference>
<dbReference type="AlphaFoldDB" id="A0A2N2EA43"/>
<dbReference type="Pfam" id="PF23572">
    <property type="entry name" value="GH3_C"/>
    <property type="match status" value="1"/>
</dbReference>
<dbReference type="Pfam" id="PF03321">
    <property type="entry name" value="GH3"/>
    <property type="match status" value="1"/>
</dbReference>
<gene>
    <name evidence="3" type="ORF">CVU82_02305</name>
</gene>
<evidence type="ECO:0008006" key="5">
    <source>
        <dbReference type="Google" id="ProtNLM"/>
    </source>
</evidence>
<dbReference type="Proteomes" id="UP000233517">
    <property type="component" value="Unassembled WGS sequence"/>
</dbReference>
<sequence>MFFKLKFSSRYKQIDFFKSNPGAAQSEVFFYLLNRAKNTDWGKKYKYNSFVDQKYFVKSLKCFQSLVPVSSYDDLSSEVNKILDKKKDVLWPGETKYLAKSSGTTGSKSKIIPISDEALSDCHYRGGEDVLASYYKINPETNVFFGKTVSIGGSFDNSFKELNCGDLSAILMKNIPFWAKPFRAPKISVALLNDWEEKMDKMAEDIINENIVALAGVPSWTLLVLKKVLDISGKKNISDLWPNLELFIHGGVSFGPYKKQFQEIISSPNMNYLEVYNASEGFFALNDDLKRDDMLLMLDIGVFYEFIPIEDFNKENPRIITVSDLELGKIYALLISTNGGLWRYLIGDTVEITSTLPVRIKIAGRTKHFINVFGEELMVGNTDKALEIALKKNDAIINDYTVCPIFMEGKTKGGHEWLIEFEKCPIDINKFIVDLDQALKGLNSDYEAKRYMNMILSLPKINIARKNLFYDWLKSKGKLGGQNKVPRLSNSRDYLEELLEFNS</sequence>
<protein>
    <recommendedName>
        <fullName evidence="5">GH3 auxin-responsive promoter</fullName>
    </recommendedName>
</protein>
<evidence type="ECO:0000259" key="1">
    <source>
        <dbReference type="Pfam" id="PF23571"/>
    </source>
</evidence>
<evidence type="ECO:0000313" key="4">
    <source>
        <dbReference type="Proteomes" id="UP000233517"/>
    </source>
</evidence>
<proteinExistence type="predicted"/>
<evidence type="ECO:0000259" key="2">
    <source>
        <dbReference type="Pfam" id="PF23572"/>
    </source>
</evidence>
<comment type="caution">
    <text evidence="3">The sequence shown here is derived from an EMBL/GenBank/DDBJ whole genome shotgun (WGS) entry which is preliminary data.</text>
</comment>
<feature type="domain" description="GH3 C-terminal" evidence="2">
    <location>
        <begin position="382"/>
        <end position="492"/>
    </location>
</feature>
<dbReference type="GO" id="GO:0016881">
    <property type="term" value="F:acid-amino acid ligase activity"/>
    <property type="evidence" value="ECO:0007669"/>
    <property type="project" value="TreeGrafter"/>
</dbReference>
<dbReference type="Pfam" id="PF23571">
    <property type="entry name" value="GH3_M"/>
    <property type="match status" value="1"/>
</dbReference>
<reference evidence="3 4" key="1">
    <citation type="journal article" date="2017" name="ISME J.">
        <title>Potential for microbial H2 and metal transformations associated with novel bacteria and archaea in deep terrestrial subsurface sediments.</title>
        <authorList>
            <person name="Hernsdorf A.W."/>
            <person name="Amano Y."/>
            <person name="Miyakawa K."/>
            <person name="Ise K."/>
            <person name="Suzuki Y."/>
            <person name="Anantharaman K."/>
            <person name="Probst A."/>
            <person name="Burstein D."/>
            <person name="Thomas B.C."/>
            <person name="Banfield J.F."/>
        </authorList>
    </citation>
    <scope>NUCLEOTIDE SEQUENCE [LARGE SCALE GENOMIC DNA]</scope>
    <source>
        <strain evidence="3">HGW-Falkowbacteria-1</strain>
    </source>
</reference>
<dbReference type="PANTHER" id="PTHR31901:SF9">
    <property type="entry name" value="GH3 DOMAIN-CONTAINING PROTEIN"/>
    <property type="match status" value="1"/>
</dbReference>
<dbReference type="InterPro" id="IPR055377">
    <property type="entry name" value="GH3_M"/>
</dbReference>
<dbReference type="EMBL" id="PHAI01000002">
    <property type="protein sequence ID" value="PKM91581.1"/>
    <property type="molecule type" value="Genomic_DNA"/>
</dbReference>
<name>A0A2N2EA43_9BACT</name>
<dbReference type="GO" id="GO:0005737">
    <property type="term" value="C:cytoplasm"/>
    <property type="evidence" value="ECO:0007669"/>
    <property type="project" value="TreeGrafter"/>
</dbReference>
<dbReference type="InterPro" id="IPR055378">
    <property type="entry name" value="GH3_C"/>
</dbReference>
<organism evidence="3 4">
    <name type="scientific">Candidatus Falkowbacteria bacterium HGW-Falkowbacteria-1</name>
    <dbReference type="NCBI Taxonomy" id="2013768"/>
    <lineage>
        <taxon>Bacteria</taxon>
        <taxon>Candidatus Falkowiibacteriota</taxon>
    </lineage>
</organism>
<feature type="domain" description="GH3 middle" evidence="1">
    <location>
        <begin position="296"/>
        <end position="365"/>
    </location>
</feature>
<evidence type="ECO:0000313" key="3">
    <source>
        <dbReference type="EMBL" id="PKM91581.1"/>
    </source>
</evidence>
<dbReference type="InterPro" id="IPR004993">
    <property type="entry name" value="GH3"/>
</dbReference>
<accession>A0A2N2EA43</accession>